<accession>A0AAV4NHE0</accession>
<keyword evidence="2" id="KW-1185">Reference proteome</keyword>
<reference evidence="1 2" key="1">
    <citation type="submission" date="2021-06" db="EMBL/GenBank/DDBJ databases">
        <title>Caerostris extrusa draft genome.</title>
        <authorList>
            <person name="Kono N."/>
            <person name="Arakawa K."/>
        </authorList>
    </citation>
    <scope>NUCLEOTIDE SEQUENCE [LARGE SCALE GENOMIC DNA]</scope>
</reference>
<protein>
    <submittedName>
        <fullName evidence="1">Uncharacterized protein</fullName>
    </submittedName>
</protein>
<dbReference type="Proteomes" id="UP001054945">
    <property type="component" value="Unassembled WGS sequence"/>
</dbReference>
<name>A0AAV4NHE0_CAEEX</name>
<dbReference type="EMBL" id="BPLR01020902">
    <property type="protein sequence ID" value="GIX83764.1"/>
    <property type="molecule type" value="Genomic_DNA"/>
</dbReference>
<gene>
    <name evidence="1" type="ORF">CEXT_277731</name>
</gene>
<sequence>MGLDEYAWDQQTNQNGKGRNLCFMVLCGVKQDIVKYRLYEHVFWIKRIPALMFTFLLNGIDLSVTWSNDLLVVRYQIINGGLIAFCNSVLESIKRFMGF</sequence>
<evidence type="ECO:0000313" key="2">
    <source>
        <dbReference type="Proteomes" id="UP001054945"/>
    </source>
</evidence>
<organism evidence="1 2">
    <name type="scientific">Caerostris extrusa</name>
    <name type="common">Bark spider</name>
    <name type="synonym">Caerostris bankana</name>
    <dbReference type="NCBI Taxonomy" id="172846"/>
    <lineage>
        <taxon>Eukaryota</taxon>
        <taxon>Metazoa</taxon>
        <taxon>Ecdysozoa</taxon>
        <taxon>Arthropoda</taxon>
        <taxon>Chelicerata</taxon>
        <taxon>Arachnida</taxon>
        <taxon>Araneae</taxon>
        <taxon>Araneomorphae</taxon>
        <taxon>Entelegynae</taxon>
        <taxon>Araneoidea</taxon>
        <taxon>Araneidae</taxon>
        <taxon>Caerostris</taxon>
    </lineage>
</organism>
<evidence type="ECO:0000313" key="1">
    <source>
        <dbReference type="EMBL" id="GIX83764.1"/>
    </source>
</evidence>
<proteinExistence type="predicted"/>
<comment type="caution">
    <text evidence="1">The sequence shown here is derived from an EMBL/GenBank/DDBJ whole genome shotgun (WGS) entry which is preliminary data.</text>
</comment>
<dbReference type="AlphaFoldDB" id="A0AAV4NHE0"/>